<dbReference type="AlphaFoldDB" id="A0A2K1Z355"/>
<dbReference type="EMBL" id="CM009298">
    <property type="protein sequence ID" value="PNT19710.1"/>
    <property type="molecule type" value="Genomic_DNA"/>
</dbReference>
<dbReference type="Proteomes" id="UP000006729">
    <property type="component" value="Chromosome 9"/>
</dbReference>
<sequence length="67" mass="7689">MLNRVMSLTMKLQKIRVLKLGQPGENAMQRRWQICGNKLPVLAIFIIFLASRKLLEPVSYFQGSISI</sequence>
<keyword evidence="2" id="KW-1185">Reference proteome</keyword>
<name>A0A2K1Z355_POPTR</name>
<evidence type="ECO:0000313" key="1">
    <source>
        <dbReference type="EMBL" id="PNT19710.1"/>
    </source>
</evidence>
<reference evidence="1 2" key="1">
    <citation type="journal article" date="2006" name="Science">
        <title>The genome of black cottonwood, Populus trichocarpa (Torr. &amp; Gray).</title>
        <authorList>
            <person name="Tuskan G.A."/>
            <person name="Difazio S."/>
            <person name="Jansson S."/>
            <person name="Bohlmann J."/>
            <person name="Grigoriev I."/>
            <person name="Hellsten U."/>
            <person name="Putnam N."/>
            <person name="Ralph S."/>
            <person name="Rombauts S."/>
            <person name="Salamov A."/>
            <person name="Schein J."/>
            <person name="Sterck L."/>
            <person name="Aerts A."/>
            <person name="Bhalerao R.R."/>
            <person name="Bhalerao R.P."/>
            <person name="Blaudez D."/>
            <person name="Boerjan W."/>
            <person name="Brun A."/>
            <person name="Brunner A."/>
            <person name="Busov V."/>
            <person name="Campbell M."/>
            <person name="Carlson J."/>
            <person name="Chalot M."/>
            <person name="Chapman J."/>
            <person name="Chen G.L."/>
            <person name="Cooper D."/>
            <person name="Coutinho P.M."/>
            <person name="Couturier J."/>
            <person name="Covert S."/>
            <person name="Cronk Q."/>
            <person name="Cunningham R."/>
            <person name="Davis J."/>
            <person name="Degroeve S."/>
            <person name="Dejardin A."/>
            <person name="Depamphilis C."/>
            <person name="Detter J."/>
            <person name="Dirks B."/>
            <person name="Dubchak I."/>
            <person name="Duplessis S."/>
            <person name="Ehlting J."/>
            <person name="Ellis B."/>
            <person name="Gendler K."/>
            <person name="Goodstein D."/>
            <person name="Gribskov M."/>
            <person name="Grimwood J."/>
            <person name="Groover A."/>
            <person name="Gunter L."/>
            <person name="Hamberger B."/>
            <person name="Heinze B."/>
            <person name="Helariutta Y."/>
            <person name="Henrissat B."/>
            <person name="Holligan D."/>
            <person name="Holt R."/>
            <person name="Huang W."/>
            <person name="Islam-Faridi N."/>
            <person name="Jones S."/>
            <person name="Jones-Rhoades M."/>
            <person name="Jorgensen R."/>
            <person name="Joshi C."/>
            <person name="Kangasjarvi J."/>
            <person name="Karlsson J."/>
            <person name="Kelleher C."/>
            <person name="Kirkpatrick R."/>
            <person name="Kirst M."/>
            <person name="Kohler A."/>
            <person name="Kalluri U."/>
            <person name="Larimer F."/>
            <person name="Leebens-Mack J."/>
            <person name="Leple J.C."/>
            <person name="Locascio P."/>
            <person name="Lou Y."/>
            <person name="Lucas S."/>
            <person name="Martin F."/>
            <person name="Montanini B."/>
            <person name="Napoli C."/>
            <person name="Nelson D.R."/>
            <person name="Nelson C."/>
            <person name="Nieminen K."/>
            <person name="Nilsson O."/>
            <person name="Pereda V."/>
            <person name="Peter G."/>
            <person name="Philippe R."/>
            <person name="Pilate G."/>
            <person name="Poliakov A."/>
            <person name="Razumovskaya J."/>
            <person name="Richardson P."/>
            <person name="Rinaldi C."/>
            <person name="Ritland K."/>
            <person name="Rouze P."/>
            <person name="Ryaboy D."/>
            <person name="Schmutz J."/>
            <person name="Schrader J."/>
            <person name="Segerman B."/>
            <person name="Shin H."/>
            <person name="Siddiqui A."/>
            <person name="Sterky F."/>
            <person name="Terry A."/>
            <person name="Tsai C.J."/>
            <person name="Uberbacher E."/>
            <person name="Unneberg P."/>
            <person name="Vahala J."/>
            <person name="Wall K."/>
            <person name="Wessler S."/>
            <person name="Yang G."/>
            <person name="Yin T."/>
            <person name="Douglas C."/>
            <person name="Marra M."/>
            <person name="Sandberg G."/>
            <person name="Van de Peer Y."/>
            <person name="Rokhsar D."/>
        </authorList>
    </citation>
    <scope>NUCLEOTIDE SEQUENCE [LARGE SCALE GENOMIC DNA]</scope>
    <source>
        <strain evidence="2">cv. Nisqually</strain>
    </source>
</reference>
<proteinExistence type="predicted"/>
<protein>
    <submittedName>
        <fullName evidence="1">Uncharacterized protein</fullName>
    </submittedName>
</protein>
<dbReference type="InParanoid" id="A0A2K1Z355"/>
<accession>A0A2K1Z355</accession>
<organism evidence="1 2">
    <name type="scientific">Populus trichocarpa</name>
    <name type="common">Western balsam poplar</name>
    <name type="synonym">Populus balsamifera subsp. trichocarpa</name>
    <dbReference type="NCBI Taxonomy" id="3694"/>
    <lineage>
        <taxon>Eukaryota</taxon>
        <taxon>Viridiplantae</taxon>
        <taxon>Streptophyta</taxon>
        <taxon>Embryophyta</taxon>
        <taxon>Tracheophyta</taxon>
        <taxon>Spermatophyta</taxon>
        <taxon>Magnoliopsida</taxon>
        <taxon>eudicotyledons</taxon>
        <taxon>Gunneridae</taxon>
        <taxon>Pentapetalae</taxon>
        <taxon>rosids</taxon>
        <taxon>fabids</taxon>
        <taxon>Malpighiales</taxon>
        <taxon>Salicaceae</taxon>
        <taxon>Saliceae</taxon>
        <taxon>Populus</taxon>
    </lineage>
</organism>
<gene>
    <name evidence="1" type="ORF">POPTR_009G053100</name>
</gene>
<evidence type="ECO:0000313" key="2">
    <source>
        <dbReference type="Proteomes" id="UP000006729"/>
    </source>
</evidence>